<dbReference type="InterPro" id="IPR002413">
    <property type="entry name" value="V5_allergen-like"/>
</dbReference>
<feature type="chain" id="PRO_5005475005" evidence="1">
    <location>
        <begin position="20"/>
        <end position="224"/>
    </location>
</feature>
<feature type="domain" description="SCP" evidence="2">
    <location>
        <begin position="39"/>
        <end position="191"/>
    </location>
</feature>
<dbReference type="PRINTS" id="PR00837">
    <property type="entry name" value="V5TPXLIKE"/>
</dbReference>
<accession>A0A0K2DSI1</accession>
<dbReference type="Pfam" id="PF00188">
    <property type="entry name" value="CAP"/>
    <property type="match status" value="1"/>
</dbReference>
<name>A0A0K2DSI1_HAECO</name>
<dbReference type="EMBL" id="KT361546">
    <property type="protein sequence ID" value="ALA23445.1"/>
    <property type="molecule type" value="mRNA"/>
</dbReference>
<dbReference type="CDD" id="cd05380">
    <property type="entry name" value="CAP_euk"/>
    <property type="match status" value="1"/>
</dbReference>
<protein>
    <submittedName>
        <fullName evidence="3">Cap-11</fullName>
    </submittedName>
</protein>
<organism evidence="3">
    <name type="scientific">Haemonchus contortus</name>
    <name type="common">Barber pole worm</name>
    <dbReference type="NCBI Taxonomy" id="6289"/>
    <lineage>
        <taxon>Eukaryota</taxon>
        <taxon>Metazoa</taxon>
        <taxon>Ecdysozoa</taxon>
        <taxon>Nematoda</taxon>
        <taxon>Chromadorea</taxon>
        <taxon>Rhabditida</taxon>
        <taxon>Rhabditina</taxon>
        <taxon>Rhabditomorpha</taxon>
        <taxon>Strongyloidea</taxon>
        <taxon>Trichostrongylidae</taxon>
        <taxon>Haemonchus</taxon>
    </lineage>
</organism>
<dbReference type="PROSITE" id="PS01009">
    <property type="entry name" value="CRISP_1"/>
    <property type="match status" value="1"/>
</dbReference>
<evidence type="ECO:0000313" key="3">
    <source>
        <dbReference type="EMBL" id="ALA23445.1"/>
    </source>
</evidence>
<dbReference type="SMART" id="SM00198">
    <property type="entry name" value="SCP"/>
    <property type="match status" value="1"/>
</dbReference>
<dbReference type="GO" id="GO:0005576">
    <property type="term" value="C:extracellular region"/>
    <property type="evidence" value="ECO:0007669"/>
    <property type="project" value="InterPro"/>
</dbReference>
<feature type="signal peptide" evidence="1">
    <location>
        <begin position="1"/>
        <end position="19"/>
    </location>
</feature>
<dbReference type="InterPro" id="IPR018244">
    <property type="entry name" value="Allrgn_V5/Tpx1_CS"/>
</dbReference>
<keyword evidence="1" id="KW-0732">Signal</keyword>
<evidence type="ECO:0000256" key="1">
    <source>
        <dbReference type="SAM" id="SignalP"/>
    </source>
</evidence>
<dbReference type="InterPro" id="IPR035940">
    <property type="entry name" value="CAP_sf"/>
</dbReference>
<evidence type="ECO:0000259" key="2">
    <source>
        <dbReference type="SMART" id="SM00198"/>
    </source>
</evidence>
<dbReference type="Gene3D" id="3.40.33.10">
    <property type="entry name" value="CAP"/>
    <property type="match status" value="1"/>
</dbReference>
<dbReference type="SUPFAM" id="SSF55797">
    <property type="entry name" value="PR-1-like"/>
    <property type="match status" value="1"/>
</dbReference>
<dbReference type="PANTHER" id="PTHR10334">
    <property type="entry name" value="CYSTEINE-RICH SECRETORY PROTEIN-RELATED"/>
    <property type="match status" value="1"/>
</dbReference>
<sequence>MLVAVAVVHLVLLSSAILADRCNLRNGMTDEVRDRMTDEVRDMFLKKHNEYRSQVARGLAKDRLGGTAPTAGKMARMSYDCKIEESMMRWLNQCKWGHSRGENGENMFMSTDTRMNKVNAADQSTKGWFSELETKGVGKENKLTMQVFNRGVGHYTQMVWQSSKKLGCGVKVCNNFVLAGCQYQRRGNLLGANIYDKGNTCSMCKCPQCRCDPREGLCDAPDSF</sequence>
<dbReference type="InterPro" id="IPR001283">
    <property type="entry name" value="CRISP-related"/>
</dbReference>
<dbReference type="InterPro" id="IPR014044">
    <property type="entry name" value="CAP_dom"/>
</dbReference>
<dbReference type="AlphaFoldDB" id="A0A0K2DSI1"/>
<reference evidence="3" key="1">
    <citation type="journal article" date="2015" name="Biotechnol. Adv.">
        <title>The barber's pole worm CAP protein superfamily - A basis for fundamental discovery and biotechnology advances.</title>
        <authorList>
            <person name="Mohandas N."/>
            <person name="Young N.D."/>
            <person name="Jabbar A."/>
            <person name="Korhonen P.K."/>
            <person name="Koehler A.V."/>
            <person name="Amani P."/>
            <person name="Hall R.S."/>
            <person name="Sternberg P.W."/>
            <person name="Jex A.R."/>
            <person name="Hofmann A."/>
            <person name="Gasser R.B."/>
        </authorList>
    </citation>
    <scope>NUCLEOTIDE SEQUENCE</scope>
    <source>
        <strain evidence="3">Haecon-5</strain>
    </source>
</reference>
<proteinExistence type="evidence at transcript level"/>
<dbReference type="PRINTS" id="PR00838">
    <property type="entry name" value="V5ALLERGEN"/>
</dbReference>